<comment type="caution">
    <text evidence="2">The sequence shown here is derived from an EMBL/GenBank/DDBJ whole genome shotgun (WGS) entry which is preliminary data.</text>
</comment>
<protein>
    <submittedName>
        <fullName evidence="2">Uncharacterized protein</fullName>
    </submittedName>
</protein>
<evidence type="ECO:0000313" key="2">
    <source>
        <dbReference type="EMBL" id="CAG7715013.1"/>
    </source>
</evidence>
<evidence type="ECO:0000256" key="1">
    <source>
        <dbReference type="SAM" id="MobiDB-lite"/>
    </source>
</evidence>
<feature type="non-terminal residue" evidence="2">
    <location>
        <position position="31"/>
    </location>
</feature>
<feature type="region of interest" description="Disordered" evidence="1">
    <location>
        <begin position="1"/>
        <end position="31"/>
    </location>
</feature>
<organism evidence="2 3">
    <name type="scientific">Allacma fusca</name>
    <dbReference type="NCBI Taxonomy" id="39272"/>
    <lineage>
        <taxon>Eukaryota</taxon>
        <taxon>Metazoa</taxon>
        <taxon>Ecdysozoa</taxon>
        <taxon>Arthropoda</taxon>
        <taxon>Hexapoda</taxon>
        <taxon>Collembola</taxon>
        <taxon>Symphypleona</taxon>
        <taxon>Sminthuridae</taxon>
        <taxon>Allacma</taxon>
    </lineage>
</organism>
<dbReference type="Proteomes" id="UP000708208">
    <property type="component" value="Unassembled WGS sequence"/>
</dbReference>
<name>A0A8J2NVA1_9HEXA</name>
<gene>
    <name evidence="2" type="ORF">AFUS01_LOCUS5390</name>
</gene>
<dbReference type="AlphaFoldDB" id="A0A8J2NVA1"/>
<dbReference type="EMBL" id="CAJVCH010034399">
    <property type="protein sequence ID" value="CAG7715013.1"/>
    <property type="molecule type" value="Genomic_DNA"/>
</dbReference>
<feature type="compositionally biased region" description="Polar residues" evidence="1">
    <location>
        <begin position="1"/>
        <end position="13"/>
    </location>
</feature>
<sequence length="31" mass="3629">MTKSFEQDGNSQQHHPRRKSAGYSPIDFSYE</sequence>
<evidence type="ECO:0000313" key="3">
    <source>
        <dbReference type="Proteomes" id="UP000708208"/>
    </source>
</evidence>
<reference evidence="2" key="1">
    <citation type="submission" date="2021-06" db="EMBL/GenBank/DDBJ databases">
        <authorList>
            <person name="Hodson N. C."/>
            <person name="Mongue J. A."/>
            <person name="Jaron S. K."/>
        </authorList>
    </citation>
    <scope>NUCLEOTIDE SEQUENCE</scope>
</reference>
<accession>A0A8J2NVA1</accession>
<proteinExistence type="predicted"/>
<keyword evidence="3" id="KW-1185">Reference proteome</keyword>